<evidence type="ECO:0000313" key="4">
    <source>
        <dbReference type="EMBL" id="SCY70111.1"/>
    </source>
</evidence>
<dbReference type="PATRIC" id="fig|451.8.peg.2238"/>
<reference evidence="3" key="2">
    <citation type="submission" date="2014-09" db="EMBL/GenBank/DDBJ databases">
        <authorList>
            <person name="GOMEZ-VALERO Laura"/>
        </authorList>
    </citation>
    <scope>NUCLEOTIDE SEQUENCE</scope>
    <source>
        <strain evidence="3">ATCC33218</strain>
    </source>
</reference>
<reference evidence="5" key="1">
    <citation type="submission" date="2014-09" db="EMBL/GenBank/DDBJ databases">
        <authorList>
            <person name="Gomez-Valero L."/>
        </authorList>
    </citation>
    <scope>NUCLEOTIDE SEQUENCE [LARGE SCALE GENOMIC DNA]</scope>
    <source>
        <strain evidence="5">ATCC33218</strain>
    </source>
</reference>
<accession>A0A098GG76</accession>
<organism evidence="3 5">
    <name type="scientific">Legionella micdadei</name>
    <name type="common">Tatlockia micdadei</name>
    <dbReference type="NCBI Taxonomy" id="451"/>
    <lineage>
        <taxon>Bacteria</taxon>
        <taxon>Pseudomonadati</taxon>
        <taxon>Pseudomonadota</taxon>
        <taxon>Gammaproteobacteria</taxon>
        <taxon>Legionellales</taxon>
        <taxon>Legionellaceae</taxon>
        <taxon>Legionella</taxon>
    </lineage>
</organism>
<dbReference type="HOGENOM" id="CLU_170429_0_0_6"/>
<feature type="coiled-coil region" evidence="1">
    <location>
        <begin position="18"/>
        <end position="45"/>
    </location>
</feature>
<sequence>MMTKKTKQESSYSDDTRLALLEHTISDINKTLERFEKRFDKLDDKTDSHFKWTLILFFGLYVSIVGAIIKASHLFG</sequence>
<keyword evidence="6" id="KW-1185">Reference proteome</keyword>
<evidence type="ECO:0000313" key="5">
    <source>
        <dbReference type="Proteomes" id="UP000032414"/>
    </source>
</evidence>
<dbReference type="RefSeq" id="WP_045099311.1">
    <property type="nucleotide sequence ID" value="NZ_FMVN01000014.1"/>
</dbReference>
<proteinExistence type="predicted"/>
<evidence type="ECO:0000256" key="2">
    <source>
        <dbReference type="SAM" id="Phobius"/>
    </source>
</evidence>
<dbReference type="EMBL" id="FMVN01000014">
    <property type="protein sequence ID" value="SCY70111.1"/>
    <property type="molecule type" value="Genomic_DNA"/>
</dbReference>
<evidence type="ECO:0000313" key="6">
    <source>
        <dbReference type="Proteomes" id="UP000182998"/>
    </source>
</evidence>
<dbReference type="EMBL" id="LN614830">
    <property type="protein sequence ID" value="CEG60990.1"/>
    <property type="molecule type" value="Genomic_DNA"/>
</dbReference>
<name>A0A098GG76_LEGMI</name>
<evidence type="ECO:0000313" key="3">
    <source>
        <dbReference type="EMBL" id="CEG60990.1"/>
    </source>
</evidence>
<keyword evidence="1" id="KW-0175">Coiled coil</keyword>
<dbReference type="Proteomes" id="UP000032414">
    <property type="component" value="Chromosome I"/>
</dbReference>
<dbReference type="Proteomes" id="UP000182998">
    <property type="component" value="Unassembled WGS sequence"/>
</dbReference>
<keyword evidence="2" id="KW-0472">Membrane</keyword>
<keyword evidence="2" id="KW-1133">Transmembrane helix</keyword>
<keyword evidence="2" id="KW-0812">Transmembrane</keyword>
<reference evidence="4 6" key="3">
    <citation type="submission" date="2016-10" db="EMBL/GenBank/DDBJ databases">
        <authorList>
            <person name="Varghese N."/>
            <person name="Submissions S."/>
        </authorList>
    </citation>
    <scope>NUCLEOTIDE SEQUENCE [LARGE SCALE GENOMIC DNA]</scope>
    <source>
        <strain evidence="4 6">ATCC 33218</strain>
    </source>
</reference>
<dbReference type="KEGG" id="tmc:LMI_1694"/>
<evidence type="ECO:0000256" key="1">
    <source>
        <dbReference type="SAM" id="Coils"/>
    </source>
</evidence>
<protein>
    <submittedName>
        <fullName evidence="3">Uncharacterized protein</fullName>
    </submittedName>
</protein>
<feature type="transmembrane region" description="Helical" evidence="2">
    <location>
        <begin position="54"/>
        <end position="75"/>
    </location>
</feature>
<dbReference type="AlphaFoldDB" id="A0A098GG76"/>
<gene>
    <name evidence="3" type="ORF">LMI_1694</name>
    <name evidence="4" type="ORF">SAMN02982997_02560</name>
</gene>